<keyword evidence="1" id="KW-0812">Transmembrane</keyword>
<feature type="transmembrane region" description="Helical" evidence="1">
    <location>
        <begin position="62"/>
        <end position="87"/>
    </location>
</feature>
<evidence type="ECO:0000313" key="3">
    <source>
        <dbReference type="Proteomes" id="UP001300763"/>
    </source>
</evidence>
<evidence type="ECO:0000313" key="2">
    <source>
        <dbReference type="EMBL" id="MDD7964495.1"/>
    </source>
</evidence>
<dbReference type="EMBL" id="JAQZAO010000002">
    <property type="protein sequence ID" value="MDD7964495.1"/>
    <property type="molecule type" value="Genomic_DNA"/>
</dbReference>
<evidence type="ECO:0000256" key="1">
    <source>
        <dbReference type="SAM" id="Phobius"/>
    </source>
</evidence>
<feature type="transmembrane region" description="Helical" evidence="1">
    <location>
        <begin position="128"/>
        <end position="148"/>
    </location>
</feature>
<accession>A0ABT5SNT3</accession>
<dbReference type="RefSeq" id="WP_274199053.1">
    <property type="nucleotide sequence ID" value="NZ_JAQZAO010000002.1"/>
</dbReference>
<name>A0ABT5SNT3_9PSEU</name>
<protein>
    <submittedName>
        <fullName evidence="2">DUF998 domain-containing protein</fullName>
    </submittedName>
</protein>
<dbReference type="InterPro" id="IPR009339">
    <property type="entry name" value="DUF998"/>
</dbReference>
<sequence length="244" mass="25312">MTTPDVMTSGAAPDRVVAPGARAGMAAVLLALVVIGAMHLVGPSARIDPVRRTISEYAVVEGGWLFDVAVVGLALGSAGVIAALVAARLTPARSLSVVLLGAWCVGLLLVVAFEKTNWSIGPSVSGYIHRYASLVAFLALPLGALLLARRHRRDPAARPHLRGVRLGSWLALASFLPIVGAIGLRGVTGVPWWRAVPLGLLERGLALAEVLVVALLGAWALAHARRTAVEAPAVEAPAVERPTV</sequence>
<organism evidence="2 3">
    <name type="scientific">Actinomycetospora lemnae</name>
    <dbReference type="NCBI Taxonomy" id="3019891"/>
    <lineage>
        <taxon>Bacteria</taxon>
        <taxon>Bacillati</taxon>
        <taxon>Actinomycetota</taxon>
        <taxon>Actinomycetes</taxon>
        <taxon>Pseudonocardiales</taxon>
        <taxon>Pseudonocardiaceae</taxon>
        <taxon>Actinomycetospora</taxon>
    </lineage>
</organism>
<dbReference type="Proteomes" id="UP001300763">
    <property type="component" value="Unassembled WGS sequence"/>
</dbReference>
<reference evidence="2 3" key="1">
    <citation type="submission" date="2023-02" db="EMBL/GenBank/DDBJ databases">
        <title>Genome sequencing required for Actinomycetospora new species description.</title>
        <authorList>
            <person name="Saimee Y."/>
            <person name="Duangmal K."/>
        </authorList>
    </citation>
    <scope>NUCLEOTIDE SEQUENCE [LARGE SCALE GENOMIC DNA]</scope>
    <source>
        <strain evidence="2 3">DW7H6</strain>
    </source>
</reference>
<proteinExistence type="predicted"/>
<feature type="transmembrane region" description="Helical" evidence="1">
    <location>
        <begin position="94"/>
        <end position="113"/>
    </location>
</feature>
<feature type="transmembrane region" description="Helical" evidence="1">
    <location>
        <begin position="205"/>
        <end position="222"/>
    </location>
</feature>
<keyword evidence="1" id="KW-0472">Membrane</keyword>
<keyword evidence="1" id="KW-1133">Transmembrane helix</keyword>
<gene>
    <name evidence="2" type="ORF">PGB27_03960</name>
</gene>
<feature type="transmembrane region" description="Helical" evidence="1">
    <location>
        <begin position="169"/>
        <end position="193"/>
    </location>
</feature>
<dbReference type="Pfam" id="PF06197">
    <property type="entry name" value="DUF998"/>
    <property type="match status" value="1"/>
</dbReference>
<keyword evidence="3" id="KW-1185">Reference proteome</keyword>
<feature type="transmembrane region" description="Helical" evidence="1">
    <location>
        <begin position="23"/>
        <end position="42"/>
    </location>
</feature>
<comment type="caution">
    <text evidence="2">The sequence shown here is derived from an EMBL/GenBank/DDBJ whole genome shotgun (WGS) entry which is preliminary data.</text>
</comment>